<name>A0ABX9DIW8_9RHOB</name>
<proteinExistence type="predicted"/>
<evidence type="ECO:0000313" key="2">
    <source>
        <dbReference type="EMBL" id="RAP42083.1"/>
    </source>
</evidence>
<accession>A0ABX9DIW8</accession>
<dbReference type="EMBL" id="MUAV01000006">
    <property type="protein sequence ID" value="RAP42083.1"/>
    <property type="molecule type" value="Genomic_DNA"/>
</dbReference>
<comment type="caution">
    <text evidence="2">The sequence shown here is derived from an EMBL/GenBank/DDBJ whole genome shotgun (WGS) entry which is preliminary data.</text>
</comment>
<gene>
    <name evidence="2" type="ORF">BYZ73_06935</name>
</gene>
<evidence type="ECO:0000313" key="3">
    <source>
        <dbReference type="Proteomes" id="UP000248659"/>
    </source>
</evidence>
<evidence type="ECO:0000256" key="1">
    <source>
        <dbReference type="SAM" id="MobiDB-lite"/>
    </source>
</evidence>
<sequence length="129" mass="13687">MNLVCAPLAFVTERSEIRVFILAVAQRALRTSRGVSALQETMTVAELRAALEAARALGLDDRAAHAPGASALTRPKPVSVRGAGHPMGNIPIFSARASDIGRPPRPSTGAHRPEIRSRCVVRVFESVPG</sequence>
<organism evidence="2 3">
    <name type="scientific">Rhodovulum viride</name>
    <dbReference type="NCBI Taxonomy" id="1231134"/>
    <lineage>
        <taxon>Bacteria</taxon>
        <taxon>Pseudomonadati</taxon>
        <taxon>Pseudomonadota</taxon>
        <taxon>Alphaproteobacteria</taxon>
        <taxon>Rhodobacterales</taxon>
        <taxon>Paracoccaceae</taxon>
        <taxon>Rhodovulum</taxon>
    </lineage>
</organism>
<keyword evidence="3" id="KW-1185">Reference proteome</keyword>
<feature type="region of interest" description="Disordered" evidence="1">
    <location>
        <begin position="66"/>
        <end position="114"/>
    </location>
</feature>
<protein>
    <submittedName>
        <fullName evidence="2">Uncharacterized protein</fullName>
    </submittedName>
</protein>
<reference evidence="2 3" key="1">
    <citation type="submission" date="2017-01" db="EMBL/GenBank/DDBJ databases">
        <title>Genome sequence of Rhodovulum viride JA756.</title>
        <authorList>
            <person name="Lakshmi K.V."/>
            <person name="Tushar L.D."/>
            <person name="Sasikala C."/>
            <person name="Venkataramana C."/>
        </authorList>
    </citation>
    <scope>NUCLEOTIDE SEQUENCE [LARGE SCALE GENOMIC DNA]</scope>
    <source>
        <strain evidence="2 3">JA756</strain>
    </source>
</reference>
<dbReference type="Proteomes" id="UP000248659">
    <property type="component" value="Unassembled WGS sequence"/>
</dbReference>